<feature type="compositionally biased region" description="Basic and acidic residues" evidence="1">
    <location>
        <begin position="103"/>
        <end position="112"/>
    </location>
</feature>
<sequence length="112" mass="13402">MPRALFFLLFITVEKKECFMAMRHVRQREHRKRRMELEAHLNKERSSKTDRVLLILSKTESLVFEQKRGKKTSSVQRKKSSNHYSEFGISAHGREKRKGKSMPPREVRDLLF</sequence>
<dbReference type="KEGG" id="eta:ETA_pET490040"/>
<organism evidence="2 3">
    <name type="scientific">Erwinia tasmaniensis (strain DSM 17950 / CFBP 7177 / CIP 109463 / NCPPB 4357 / Et1/99)</name>
    <dbReference type="NCBI Taxonomy" id="465817"/>
    <lineage>
        <taxon>Bacteria</taxon>
        <taxon>Pseudomonadati</taxon>
        <taxon>Pseudomonadota</taxon>
        <taxon>Gammaproteobacteria</taxon>
        <taxon>Enterobacterales</taxon>
        <taxon>Erwiniaceae</taxon>
        <taxon>Erwinia</taxon>
    </lineage>
</organism>
<protein>
    <submittedName>
        <fullName evidence="2">Uncharacterized protein</fullName>
    </submittedName>
</protein>
<dbReference type="AlphaFoldDB" id="B2VAZ8"/>
<evidence type="ECO:0000313" key="3">
    <source>
        <dbReference type="Proteomes" id="UP000001726"/>
    </source>
</evidence>
<proteinExistence type="predicted"/>
<evidence type="ECO:0000256" key="1">
    <source>
        <dbReference type="SAM" id="MobiDB-lite"/>
    </source>
</evidence>
<reference evidence="2 3" key="1">
    <citation type="journal article" date="2008" name="Environ. Microbiol.">
        <title>The genome of Erwinia tasmaniensis strain Et1/99, a non-pathogenic bacterium in the genus Erwinia.</title>
        <authorList>
            <person name="Kube M."/>
            <person name="Migdoll A.M."/>
            <person name="Mueller I."/>
            <person name="Kuhl H."/>
            <person name="Beck A."/>
            <person name="Reinhardt R."/>
            <person name="Geider K."/>
        </authorList>
    </citation>
    <scope>NUCLEOTIDE SEQUENCE [LARGE SCALE GENOMIC DNA]</scope>
    <source>
        <strain evidence="3">DSM 17950 / CFBP 7177 / CIP 109463 / NCPPB 4357 / Et1/99</strain>
        <plasmid evidence="3">pET49</plasmid>
    </source>
</reference>
<dbReference type="HOGENOM" id="CLU_2142067_0_0_6"/>
<name>B2VAZ8_ERWT9</name>
<feature type="compositionally biased region" description="Basic residues" evidence="1">
    <location>
        <begin position="68"/>
        <end position="81"/>
    </location>
</feature>
<feature type="region of interest" description="Disordered" evidence="1">
    <location>
        <begin position="66"/>
        <end position="112"/>
    </location>
</feature>
<keyword evidence="3" id="KW-1185">Reference proteome</keyword>
<dbReference type="Proteomes" id="UP000001726">
    <property type="component" value="Plasmid pET49"/>
</dbReference>
<keyword evidence="2" id="KW-0614">Plasmid</keyword>
<evidence type="ECO:0000313" key="2">
    <source>
        <dbReference type="EMBL" id="CAO94846.1"/>
    </source>
</evidence>
<gene>
    <name evidence="2" type="ordered locus">ETA_pET490040</name>
</gene>
<geneLocation type="plasmid" evidence="2 3">
    <name>pET49</name>
</geneLocation>
<dbReference type="EMBL" id="CU468131">
    <property type="protein sequence ID" value="CAO94846.1"/>
    <property type="molecule type" value="Genomic_DNA"/>
</dbReference>
<accession>B2VAZ8</accession>